<dbReference type="AlphaFoldDB" id="A0A6H5J6B0"/>
<feature type="region of interest" description="Disordered" evidence="1">
    <location>
        <begin position="257"/>
        <end position="292"/>
    </location>
</feature>
<feature type="compositionally biased region" description="Basic and acidic residues" evidence="1">
    <location>
        <begin position="277"/>
        <end position="291"/>
    </location>
</feature>
<proteinExistence type="predicted"/>
<evidence type="ECO:0000313" key="2">
    <source>
        <dbReference type="EMBL" id="CAB0044060.1"/>
    </source>
</evidence>
<accession>A0A6H5J6B0</accession>
<keyword evidence="3" id="KW-1185">Reference proteome</keyword>
<organism evidence="2 3">
    <name type="scientific">Trichogramma brassicae</name>
    <dbReference type="NCBI Taxonomy" id="86971"/>
    <lineage>
        <taxon>Eukaryota</taxon>
        <taxon>Metazoa</taxon>
        <taxon>Ecdysozoa</taxon>
        <taxon>Arthropoda</taxon>
        <taxon>Hexapoda</taxon>
        <taxon>Insecta</taxon>
        <taxon>Pterygota</taxon>
        <taxon>Neoptera</taxon>
        <taxon>Endopterygota</taxon>
        <taxon>Hymenoptera</taxon>
        <taxon>Apocrita</taxon>
        <taxon>Proctotrupomorpha</taxon>
        <taxon>Chalcidoidea</taxon>
        <taxon>Trichogrammatidae</taxon>
        <taxon>Trichogramma</taxon>
    </lineage>
</organism>
<sequence>MYIKKRYFDLVSLRIVVKFSGGTPEGKGRKADRASELFPFYHHLFAARKKKSRRYAAPPAAAPSVTARIATAMAASPRCRAPRTRAVDLRLTRRTHHTNNITTTTTTTMHELLFTYQGGKRGNGKKTRNARCKSPTQHSLSHALYFRRSMRSRVRHACAIYPLSRNIPITHLIYPCYIRFSRSSLPRPPAPKKSERTRRMKANDQRAPHELPHAQRRPLERAEACLWAHLHAGTRTLTQDRDAAPFAHSYILGAAAHPDASGPARRGPSPAALGGGHDGEHLGAGRPDHLEGWVPASRRCRTEAGMGASPPAPTRTRVVSTALRLPGTQQLDWASACRRSS</sequence>
<dbReference type="Proteomes" id="UP000479190">
    <property type="component" value="Unassembled WGS sequence"/>
</dbReference>
<feature type="region of interest" description="Disordered" evidence="1">
    <location>
        <begin position="117"/>
        <end position="136"/>
    </location>
</feature>
<evidence type="ECO:0000313" key="3">
    <source>
        <dbReference type="Proteomes" id="UP000479190"/>
    </source>
</evidence>
<evidence type="ECO:0000256" key="1">
    <source>
        <dbReference type="SAM" id="MobiDB-lite"/>
    </source>
</evidence>
<name>A0A6H5J6B0_9HYME</name>
<feature type="compositionally biased region" description="Basic residues" evidence="1">
    <location>
        <begin position="122"/>
        <end position="131"/>
    </location>
</feature>
<protein>
    <submittedName>
        <fullName evidence="2">Uncharacterized protein</fullName>
    </submittedName>
</protein>
<dbReference type="EMBL" id="CADCXV010001386">
    <property type="protein sequence ID" value="CAB0044060.1"/>
    <property type="molecule type" value="Genomic_DNA"/>
</dbReference>
<gene>
    <name evidence="2" type="ORF">TBRA_LOCUS15648</name>
</gene>
<feature type="compositionally biased region" description="Basic and acidic residues" evidence="1">
    <location>
        <begin position="201"/>
        <end position="213"/>
    </location>
</feature>
<feature type="region of interest" description="Disordered" evidence="1">
    <location>
        <begin position="184"/>
        <end position="213"/>
    </location>
</feature>
<reference evidence="2 3" key="1">
    <citation type="submission" date="2020-02" db="EMBL/GenBank/DDBJ databases">
        <authorList>
            <person name="Ferguson B K."/>
        </authorList>
    </citation>
    <scope>NUCLEOTIDE SEQUENCE [LARGE SCALE GENOMIC DNA]</scope>
</reference>